<accession>A0AAW7IAI1</accession>
<dbReference type="Proteomes" id="UP001234602">
    <property type="component" value="Unassembled WGS sequence"/>
</dbReference>
<dbReference type="RefSeq" id="WP_289319083.1">
    <property type="nucleotide sequence ID" value="NZ_JAUCEY010000006.1"/>
</dbReference>
<comment type="caution">
    <text evidence="1">The sequence shown here is derived from an EMBL/GenBank/DDBJ whole genome shotgun (WGS) entry which is preliminary data.</text>
</comment>
<name>A0AAW7IAI1_9BACI</name>
<dbReference type="AlphaFoldDB" id="A0AAW7IAI1"/>
<proteinExistence type="predicted"/>
<reference evidence="1" key="1">
    <citation type="submission" date="2023-06" db="EMBL/GenBank/DDBJ databases">
        <title>Comparative genomics of Bacillaceae isolates and their secondary metabolite potential.</title>
        <authorList>
            <person name="Song L."/>
            <person name="Nielsen L.J."/>
            <person name="Mohite O."/>
            <person name="Xu X."/>
            <person name="Weber T."/>
            <person name="Kovacs A.T."/>
        </authorList>
    </citation>
    <scope>NUCLEOTIDE SEQUENCE</scope>
    <source>
        <strain evidence="1">D8_B_37</strain>
    </source>
</reference>
<evidence type="ECO:0000313" key="1">
    <source>
        <dbReference type="EMBL" id="MDM5450877.1"/>
    </source>
</evidence>
<sequence length="206" mass="23714">MTDFFVNRGVFSGSTRAFRKFLGPASKEMLKNSMTNWSKALRGIISFALTLTGLEEDSHQIVFNNDGLINEFASLKTNKDIEEFSKKYGLLGIKAPDTEQVNSQHPLVKATLQPSFIFNGYGFSVFEPLDLWFWHINEVRQILKLYNTLRKDSSEERVNQIIEIKMAKGRFGSLAEDRRITERFFIHWTKGGQLLILPKSLKTRQC</sequence>
<organism evidence="1 2">
    <name type="scientific">Peribacillus simplex</name>
    <dbReference type="NCBI Taxonomy" id="1478"/>
    <lineage>
        <taxon>Bacteria</taxon>
        <taxon>Bacillati</taxon>
        <taxon>Bacillota</taxon>
        <taxon>Bacilli</taxon>
        <taxon>Bacillales</taxon>
        <taxon>Bacillaceae</taxon>
        <taxon>Peribacillus</taxon>
    </lineage>
</organism>
<evidence type="ECO:0000313" key="2">
    <source>
        <dbReference type="Proteomes" id="UP001234602"/>
    </source>
</evidence>
<gene>
    <name evidence="1" type="ORF">QUF89_01220</name>
</gene>
<dbReference type="EMBL" id="JAUCEY010000006">
    <property type="protein sequence ID" value="MDM5450877.1"/>
    <property type="molecule type" value="Genomic_DNA"/>
</dbReference>
<protein>
    <submittedName>
        <fullName evidence="1">Uncharacterized protein</fullName>
    </submittedName>
</protein>